<evidence type="ECO:0000313" key="2">
    <source>
        <dbReference type="EMBL" id="ELU35663.1"/>
    </source>
</evidence>
<protein>
    <submittedName>
        <fullName evidence="2">Uncharacterized protein</fullName>
    </submittedName>
</protein>
<feature type="region of interest" description="Disordered" evidence="1">
    <location>
        <begin position="1"/>
        <end position="21"/>
    </location>
</feature>
<organism evidence="2 3">
    <name type="scientific">Thanatephorus cucumeris (strain AG1-IA)</name>
    <name type="common">Rice sheath blight fungus</name>
    <name type="synonym">Rhizoctonia solani</name>
    <dbReference type="NCBI Taxonomy" id="983506"/>
    <lineage>
        <taxon>Eukaryota</taxon>
        <taxon>Fungi</taxon>
        <taxon>Dikarya</taxon>
        <taxon>Basidiomycota</taxon>
        <taxon>Agaricomycotina</taxon>
        <taxon>Agaricomycetes</taxon>
        <taxon>Cantharellales</taxon>
        <taxon>Ceratobasidiaceae</taxon>
        <taxon>Rhizoctonia</taxon>
        <taxon>Rhizoctonia solani AG-1</taxon>
    </lineage>
</organism>
<accession>L8WFV1</accession>
<reference evidence="2 3" key="1">
    <citation type="journal article" date="2013" name="Nat. Commun.">
        <title>The evolution and pathogenic mechanisms of the rice sheath blight pathogen.</title>
        <authorList>
            <person name="Zheng A."/>
            <person name="Lin R."/>
            <person name="Xu L."/>
            <person name="Qin P."/>
            <person name="Tang C."/>
            <person name="Ai P."/>
            <person name="Zhang D."/>
            <person name="Liu Y."/>
            <person name="Sun Z."/>
            <person name="Feng H."/>
            <person name="Wang Y."/>
            <person name="Chen Y."/>
            <person name="Liang X."/>
            <person name="Fu R."/>
            <person name="Li Q."/>
            <person name="Zhang J."/>
            <person name="Yu X."/>
            <person name="Xie Z."/>
            <person name="Ding L."/>
            <person name="Guan P."/>
            <person name="Tang J."/>
            <person name="Liang Y."/>
            <person name="Wang S."/>
            <person name="Deng Q."/>
            <person name="Li S."/>
            <person name="Zhu J."/>
            <person name="Wang L."/>
            <person name="Liu H."/>
            <person name="Li P."/>
        </authorList>
    </citation>
    <scope>NUCLEOTIDE SEQUENCE [LARGE SCALE GENOMIC DNA]</scope>
    <source>
        <strain evidence="3">AG-1 IA</strain>
    </source>
</reference>
<proteinExistence type="predicted"/>
<dbReference type="Proteomes" id="UP000011668">
    <property type="component" value="Unassembled WGS sequence"/>
</dbReference>
<gene>
    <name evidence="2" type="ORF">AG1IA_10307</name>
</gene>
<dbReference type="STRING" id="983506.L8WFV1"/>
<evidence type="ECO:0000256" key="1">
    <source>
        <dbReference type="SAM" id="MobiDB-lite"/>
    </source>
</evidence>
<sequence>MYLGLEKGFGAADGTKPPRSWDTTEDIEVWVTEEIQNLLGRKVDVCGDLFQQGMDSDHASSSAQRHSERIAPLQYSICGDKSQPANHLRKPHYHTTCPGTCPALHLQQYYCRRPCCGSAWKHSYYDRKAQS</sequence>
<keyword evidence="3" id="KW-1185">Reference proteome</keyword>
<comment type="caution">
    <text evidence="2">The sequence shown here is derived from an EMBL/GenBank/DDBJ whole genome shotgun (WGS) entry which is preliminary data.</text>
</comment>
<dbReference type="HOGENOM" id="CLU_1929021_0_0_1"/>
<dbReference type="EMBL" id="AFRT01005752">
    <property type="protein sequence ID" value="ELU35663.1"/>
    <property type="molecule type" value="Genomic_DNA"/>
</dbReference>
<dbReference type="AlphaFoldDB" id="L8WFV1"/>
<name>L8WFV1_THACA</name>
<evidence type="ECO:0000313" key="3">
    <source>
        <dbReference type="Proteomes" id="UP000011668"/>
    </source>
</evidence>